<accession>A0ABP1CFN6</accession>
<feature type="transmembrane region" description="Helical" evidence="2">
    <location>
        <begin position="158"/>
        <end position="179"/>
    </location>
</feature>
<feature type="region of interest" description="Disordered" evidence="1">
    <location>
        <begin position="106"/>
        <end position="149"/>
    </location>
</feature>
<feature type="region of interest" description="Disordered" evidence="1">
    <location>
        <begin position="37"/>
        <end position="67"/>
    </location>
</feature>
<reference evidence="5" key="1">
    <citation type="submission" date="2024-04" db="EMBL/GenBank/DDBJ databases">
        <authorList>
            <person name="Shaw F."/>
            <person name="Minotto A."/>
        </authorList>
    </citation>
    <scope>NUCLEOTIDE SEQUENCE [LARGE SCALE GENOMIC DNA]</scope>
</reference>
<dbReference type="EMBL" id="OZ037944">
    <property type="protein sequence ID" value="CAL1694457.1"/>
    <property type="molecule type" value="Genomic_DNA"/>
</dbReference>
<feature type="chain" id="PRO_5045430833" evidence="3">
    <location>
        <begin position="18"/>
        <end position="342"/>
    </location>
</feature>
<organism evidence="4 5">
    <name type="scientific">Somion occarium</name>
    <dbReference type="NCBI Taxonomy" id="3059160"/>
    <lineage>
        <taxon>Eukaryota</taxon>
        <taxon>Fungi</taxon>
        <taxon>Dikarya</taxon>
        <taxon>Basidiomycota</taxon>
        <taxon>Agaricomycotina</taxon>
        <taxon>Agaricomycetes</taxon>
        <taxon>Polyporales</taxon>
        <taxon>Cerrenaceae</taxon>
        <taxon>Somion</taxon>
    </lineage>
</organism>
<evidence type="ECO:0000313" key="4">
    <source>
        <dbReference type="EMBL" id="CAL1694457.1"/>
    </source>
</evidence>
<feature type="region of interest" description="Disordered" evidence="1">
    <location>
        <begin position="243"/>
        <end position="263"/>
    </location>
</feature>
<sequence>MKILVLILGFLVSQSLASPTFNGRDLPDIFDSLEAKNPAQSPQAEHKAEQSSGTAHTSVTQTSSGTHTSASVLGLLEHLSSGSSSGKETSTHTSAASIPTATSPTTYSIIGTIPPMPSYTPKSATTDQTATVPQQTQSSTPPSPSSTSSFGTSKEWKIIGVAVIAFSSVAAILLLAVFFDQWTRFVKDLFWKGKRRDDSEELVPDWKKASWDVRLGSDRHRYPSFASLPSETLMQGLGFASPGNSSGEVKKDGALGRSASTKSQREWVREKAKDFPASYPLNPQPYHPSTMKVIADQYVSPKLPTATRSTPRSHRLLAATRTSHIDHPKSPGMASIYGGIAS</sequence>
<evidence type="ECO:0000256" key="2">
    <source>
        <dbReference type="SAM" id="Phobius"/>
    </source>
</evidence>
<name>A0ABP1CFN6_9APHY</name>
<proteinExistence type="predicted"/>
<evidence type="ECO:0000256" key="1">
    <source>
        <dbReference type="SAM" id="MobiDB-lite"/>
    </source>
</evidence>
<dbReference type="Proteomes" id="UP001497453">
    <property type="component" value="Chromosome 1"/>
</dbReference>
<gene>
    <name evidence="4" type="ORF">GFSPODELE1_LOCUS311</name>
</gene>
<feature type="compositionally biased region" description="Low complexity" evidence="1">
    <location>
        <begin position="133"/>
        <end position="149"/>
    </location>
</feature>
<feature type="signal peptide" evidence="3">
    <location>
        <begin position="1"/>
        <end position="17"/>
    </location>
</feature>
<evidence type="ECO:0000313" key="5">
    <source>
        <dbReference type="Proteomes" id="UP001497453"/>
    </source>
</evidence>
<protein>
    <submittedName>
        <fullName evidence="4">Uncharacterized protein</fullName>
    </submittedName>
</protein>
<keyword evidence="2" id="KW-1133">Transmembrane helix</keyword>
<feature type="compositionally biased region" description="Polar residues" evidence="1">
    <location>
        <begin position="120"/>
        <end position="132"/>
    </location>
</feature>
<keyword evidence="3" id="KW-0732">Signal</keyword>
<keyword evidence="5" id="KW-1185">Reference proteome</keyword>
<feature type="compositionally biased region" description="Polar residues" evidence="1">
    <location>
        <begin position="50"/>
        <end position="67"/>
    </location>
</feature>
<keyword evidence="2" id="KW-0812">Transmembrane</keyword>
<feature type="region of interest" description="Disordered" evidence="1">
    <location>
        <begin position="80"/>
        <end position="99"/>
    </location>
</feature>
<keyword evidence="2" id="KW-0472">Membrane</keyword>
<evidence type="ECO:0000256" key="3">
    <source>
        <dbReference type="SAM" id="SignalP"/>
    </source>
</evidence>